<evidence type="ECO:0000313" key="15">
    <source>
        <dbReference type="Proteomes" id="UP000662914"/>
    </source>
</evidence>
<dbReference type="KEGG" id="ddz:DSYM_30480"/>
<dbReference type="CDD" id="cd00075">
    <property type="entry name" value="HATPase"/>
    <property type="match status" value="1"/>
</dbReference>
<dbReference type="InterPro" id="IPR050428">
    <property type="entry name" value="TCS_sensor_his_kinase"/>
</dbReference>
<dbReference type="PROSITE" id="PS50109">
    <property type="entry name" value="HIS_KIN"/>
    <property type="match status" value="1"/>
</dbReference>
<sequence>MSFRITLRLKLALVALTLLALPWAGWRYVQEMERFLLEAQQQALLATARAVATALHERPQLMRLKPAQSDEARRAAEESLRQAAEQAEKTGQPVVVEEIGRESGVSAQQSVAEIGAILRGLERSTARIWVVNRELKLLALAGSLKSPAAPENGDGAARPWRDLLARLVPRPAEDFDEALDPDVLASGREITRALLGAPATRLRASADGRAVIVSAAYPIWSRDDVIGAVVVEETTNSILSVRSQALERLLLTTIAAFALAAAVLLGFATRLSGRIRRLRDEAESAVDARGRLKRLTSGSRAGDEIGDLSRSFSAVLEKLAQHHGYLESLAGRLSHELRTPIAVVRSSLENLKLEQDPAQRQVYLERAEEGLARLSKILTRMSEATRLEQGLREEARVRFDLAAVLAECVSGYRLAYPQRDFELSAPAGAFEVEGSPDLFAQLLDKLVANAADFGRPGTPVRIALAQAGHAARLSVTNSGPPIPDEVRGRLFESMISARGERSDSEPHLGLGLYIARLIAEFHGGSIAAVNLPEGGGVSLRLTFPLA</sequence>
<comment type="catalytic activity">
    <reaction evidence="1">
        <text>ATP + protein L-histidine = ADP + protein N-phospho-L-histidine.</text>
        <dbReference type="EC" id="2.7.13.3"/>
    </reaction>
</comment>
<feature type="domain" description="HAMP" evidence="13">
    <location>
        <begin position="269"/>
        <end position="324"/>
    </location>
</feature>
<dbReference type="PANTHER" id="PTHR45436:SF5">
    <property type="entry name" value="SENSOR HISTIDINE KINASE TRCS"/>
    <property type="match status" value="1"/>
</dbReference>
<feature type="compositionally biased region" description="Basic and acidic residues" evidence="10">
    <location>
        <begin position="68"/>
        <end position="80"/>
    </location>
</feature>
<dbReference type="Gene3D" id="3.30.565.10">
    <property type="entry name" value="Histidine kinase-like ATPase, C-terminal domain"/>
    <property type="match status" value="1"/>
</dbReference>
<dbReference type="PANTHER" id="PTHR45436">
    <property type="entry name" value="SENSOR HISTIDINE KINASE YKOH"/>
    <property type="match status" value="1"/>
</dbReference>
<dbReference type="GO" id="GO:0016020">
    <property type="term" value="C:membrane"/>
    <property type="evidence" value="ECO:0007669"/>
    <property type="project" value="UniProtKB-SubCell"/>
</dbReference>
<gene>
    <name evidence="14" type="ORF">DSYM_30480</name>
</gene>
<evidence type="ECO:0000256" key="6">
    <source>
        <dbReference type="ARBA" id="ARBA00022692"/>
    </source>
</evidence>
<feature type="domain" description="Histidine kinase" evidence="12">
    <location>
        <begin position="332"/>
        <end position="546"/>
    </location>
</feature>
<feature type="region of interest" description="Disordered" evidence="10">
    <location>
        <begin position="62"/>
        <end position="92"/>
    </location>
</feature>
<evidence type="ECO:0000256" key="11">
    <source>
        <dbReference type="SAM" id="Phobius"/>
    </source>
</evidence>
<dbReference type="SMART" id="SM00388">
    <property type="entry name" value="HisKA"/>
    <property type="match status" value="1"/>
</dbReference>
<reference evidence="14" key="1">
    <citation type="journal article" name="DNA Res.">
        <title>The physiological potential of anammox bacteria as revealed by their core genome structure.</title>
        <authorList>
            <person name="Okubo T."/>
            <person name="Toyoda A."/>
            <person name="Fukuhara K."/>
            <person name="Uchiyama I."/>
            <person name="Harigaya Y."/>
            <person name="Kuroiwa M."/>
            <person name="Suzuki T."/>
            <person name="Murakami Y."/>
            <person name="Suwa Y."/>
            <person name="Takami H."/>
        </authorList>
    </citation>
    <scope>NUCLEOTIDE SEQUENCE</scope>
    <source>
        <strain evidence="14">317325-3</strain>
    </source>
</reference>
<dbReference type="InterPro" id="IPR005467">
    <property type="entry name" value="His_kinase_dom"/>
</dbReference>
<dbReference type="InterPro" id="IPR003594">
    <property type="entry name" value="HATPase_dom"/>
</dbReference>
<evidence type="ECO:0000259" key="13">
    <source>
        <dbReference type="PROSITE" id="PS50885"/>
    </source>
</evidence>
<dbReference type="InterPro" id="IPR003661">
    <property type="entry name" value="HisK_dim/P_dom"/>
</dbReference>
<evidence type="ECO:0000256" key="1">
    <source>
        <dbReference type="ARBA" id="ARBA00000085"/>
    </source>
</evidence>
<dbReference type="Gene3D" id="1.10.287.130">
    <property type="match status" value="1"/>
</dbReference>
<evidence type="ECO:0000256" key="10">
    <source>
        <dbReference type="SAM" id="MobiDB-lite"/>
    </source>
</evidence>
<dbReference type="EMBL" id="AP021857">
    <property type="protein sequence ID" value="BBO22349.1"/>
    <property type="molecule type" value="Genomic_DNA"/>
</dbReference>
<dbReference type="EC" id="2.7.13.3" evidence="3"/>
<dbReference type="Pfam" id="PF02518">
    <property type="entry name" value="HATPase_c"/>
    <property type="match status" value="1"/>
</dbReference>
<feature type="transmembrane region" description="Helical" evidence="11">
    <location>
        <begin position="249"/>
        <end position="269"/>
    </location>
</feature>
<protein>
    <recommendedName>
        <fullName evidence="3">histidine kinase</fullName>
        <ecNumber evidence="3">2.7.13.3</ecNumber>
    </recommendedName>
</protein>
<dbReference type="GO" id="GO:0000155">
    <property type="term" value="F:phosphorelay sensor kinase activity"/>
    <property type="evidence" value="ECO:0007669"/>
    <property type="project" value="InterPro"/>
</dbReference>
<dbReference type="SMART" id="SM00387">
    <property type="entry name" value="HATPase_c"/>
    <property type="match status" value="1"/>
</dbReference>
<dbReference type="Gene3D" id="6.10.340.10">
    <property type="match status" value="1"/>
</dbReference>
<evidence type="ECO:0000256" key="2">
    <source>
        <dbReference type="ARBA" id="ARBA00004370"/>
    </source>
</evidence>
<accession>A0A809R490</accession>
<evidence type="ECO:0000256" key="3">
    <source>
        <dbReference type="ARBA" id="ARBA00012438"/>
    </source>
</evidence>
<name>A0A809R490_9PROT</name>
<evidence type="ECO:0000256" key="5">
    <source>
        <dbReference type="ARBA" id="ARBA00022679"/>
    </source>
</evidence>
<keyword evidence="7" id="KW-0418">Kinase</keyword>
<evidence type="ECO:0000256" key="7">
    <source>
        <dbReference type="ARBA" id="ARBA00022777"/>
    </source>
</evidence>
<keyword evidence="5" id="KW-0808">Transferase</keyword>
<dbReference type="Pfam" id="PF00512">
    <property type="entry name" value="HisKA"/>
    <property type="match status" value="1"/>
</dbReference>
<evidence type="ECO:0000256" key="9">
    <source>
        <dbReference type="ARBA" id="ARBA00023012"/>
    </source>
</evidence>
<evidence type="ECO:0000313" key="14">
    <source>
        <dbReference type="EMBL" id="BBO22349.1"/>
    </source>
</evidence>
<keyword evidence="6 11" id="KW-0812">Transmembrane</keyword>
<dbReference type="InterPro" id="IPR003660">
    <property type="entry name" value="HAMP_dom"/>
</dbReference>
<keyword evidence="4" id="KW-0597">Phosphoprotein</keyword>
<proteinExistence type="predicted"/>
<dbReference type="InterPro" id="IPR036097">
    <property type="entry name" value="HisK_dim/P_sf"/>
</dbReference>
<organism evidence="14 15">
    <name type="scientific">Candidatus Desulfobacillus denitrificans</name>
    <dbReference type="NCBI Taxonomy" id="2608985"/>
    <lineage>
        <taxon>Bacteria</taxon>
        <taxon>Pseudomonadati</taxon>
        <taxon>Pseudomonadota</taxon>
        <taxon>Betaproteobacteria</taxon>
        <taxon>Candidatus Desulfobacillus</taxon>
    </lineage>
</organism>
<dbReference type="Proteomes" id="UP000662914">
    <property type="component" value="Chromosome"/>
</dbReference>
<comment type="subcellular location">
    <subcellularLocation>
        <location evidence="2">Membrane</location>
    </subcellularLocation>
</comment>
<evidence type="ECO:0000259" key="12">
    <source>
        <dbReference type="PROSITE" id="PS50109"/>
    </source>
</evidence>
<keyword evidence="8 11" id="KW-1133">Transmembrane helix</keyword>
<dbReference type="SUPFAM" id="SSF55874">
    <property type="entry name" value="ATPase domain of HSP90 chaperone/DNA topoisomerase II/histidine kinase"/>
    <property type="match status" value="1"/>
</dbReference>
<dbReference type="CDD" id="cd00082">
    <property type="entry name" value="HisKA"/>
    <property type="match status" value="1"/>
</dbReference>
<dbReference type="SUPFAM" id="SSF47384">
    <property type="entry name" value="Homodimeric domain of signal transducing histidine kinase"/>
    <property type="match status" value="1"/>
</dbReference>
<dbReference type="PROSITE" id="PS50885">
    <property type="entry name" value="HAMP"/>
    <property type="match status" value="1"/>
</dbReference>
<keyword evidence="9" id="KW-0902">Two-component regulatory system</keyword>
<dbReference type="AlphaFoldDB" id="A0A809R490"/>
<keyword evidence="11" id="KW-0472">Membrane</keyword>
<evidence type="ECO:0000256" key="8">
    <source>
        <dbReference type="ARBA" id="ARBA00022989"/>
    </source>
</evidence>
<evidence type="ECO:0000256" key="4">
    <source>
        <dbReference type="ARBA" id="ARBA00022553"/>
    </source>
</evidence>
<dbReference type="InterPro" id="IPR036890">
    <property type="entry name" value="HATPase_C_sf"/>
</dbReference>